<dbReference type="AlphaFoldDB" id="X1JSA2"/>
<protein>
    <recommendedName>
        <fullName evidence="1">WCX domain-containing protein</fullName>
    </recommendedName>
</protein>
<dbReference type="InterPro" id="IPR057727">
    <property type="entry name" value="WCX_dom"/>
</dbReference>
<dbReference type="EMBL" id="BARV01002860">
    <property type="protein sequence ID" value="GAH96937.1"/>
    <property type="molecule type" value="Genomic_DNA"/>
</dbReference>
<comment type="caution">
    <text evidence="2">The sequence shown here is derived from an EMBL/GenBank/DDBJ whole genome shotgun (WGS) entry which is preliminary data.</text>
</comment>
<evidence type="ECO:0000313" key="2">
    <source>
        <dbReference type="EMBL" id="GAH96937.1"/>
    </source>
</evidence>
<sequence>TQKIRKLSDGSIIFSAEVSGITEVKKWILGMGSYAEVFAPKSLRREIEEEIIGMKKRYK</sequence>
<gene>
    <name evidence="2" type="ORF">S06H3_07145</name>
</gene>
<feature type="non-terminal residue" evidence="2">
    <location>
        <position position="1"/>
    </location>
</feature>
<accession>X1JSA2</accession>
<proteinExistence type="predicted"/>
<reference evidence="2" key="1">
    <citation type="journal article" date="2014" name="Front. Microbiol.">
        <title>High frequency of phylogenetically diverse reductive dehalogenase-homologous genes in deep subseafloor sedimentary metagenomes.</title>
        <authorList>
            <person name="Kawai M."/>
            <person name="Futagami T."/>
            <person name="Toyoda A."/>
            <person name="Takaki Y."/>
            <person name="Nishi S."/>
            <person name="Hori S."/>
            <person name="Arai W."/>
            <person name="Tsubouchi T."/>
            <person name="Morono Y."/>
            <person name="Uchiyama I."/>
            <person name="Ito T."/>
            <person name="Fujiyama A."/>
            <person name="Inagaki F."/>
            <person name="Takami H."/>
        </authorList>
    </citation>
    <scope>NUCLEOTIDE SEQUENCE</scope>
    <source>
        <strain evidence="2">Expedition CK06-06</strain>
    </source>
</reference>
<name>X1JSA2_9ZZZZ</name>
<organism evidence="2">
    <name type="scientific">marine sediment metagenome</name>
    <dbReference type="NCBI Taxonomy" id="412755"/>
    <lineage>
        <taxon>unclassified sequences</taxon>
        <taxon>metagenomes</taxon>
        <taxon>ecological metagenomes</taxon>
    </lineage>
</organism>
<feature type="domain" description="WCX" evidence="1">
    <location>
        <begin position="2"/>
        <end position="51"/>
    </location>
</feature>
<dbReference type="Pfam" id="PF25583">
    <property type="entry name" value="WCX"/>
    <property type="match status" value="1"/>
</dbReference>
<evidence type="ECO:0000259" key="1">
    <source>
        <dbReference type="Pfam" id="PF25583"/>
    </source>
</evidence>